<name>A0A0D7WCG0_9FLAO</name>
<dbReference type="RefSeq" id="WP_044632824.1">
    <property type="nucleotide sequence ID" value="NZ_JTDW01000006.1"/>
</dbReference>
<dbReference type="SUPFAM" id="SSF56935">
    <property type="entry name" value="Porins"/>
    <property type="match status" value="1"/>
</dbReference>
<dbReference type="PATRIC" id="fig|1435349.4.peg.3018"/>
<organism evidence="3 4">
    <name type="scientific">Neotamlana sedimentorum</name>
    <dbReference type="NCBI Taxonomy" id="1435349"/>
    <lineage>
        <taxon>Bacteria</taxon>
        <taxon>Pseudomonadati</taxon>
        <taxon>Bacteroidota</taxon>
        <taxon>Flavobacteriia</taxon>
        <taxon>Flavobacteriales</taxon>
        <taxon>Flavobacteriaceae</taxon>
        <taxon>Neotamlana</taxon>
    </lineage>
</organism>
<feature type="compositionally biased region" description="Acidic residues" evidence="1">
    <location>
        <begin position="480"/>
        <end position="492"/>
    </location>
</feature>
<keyword evidence="2" id="KW-0732">Signal</keyword>
<dbReference type="OrthoDB" id="603275at2"/>
<protein>
    <submittedName>
        <fullName evidence="3">TonB-dependent receptor</fullName>
    </submittedName>
</protein>
<dbReference type="Pfam" id="PF13620">
    <property type="entry name" value="CarboxypepD_reg"/>
    <property type="match status" value="1"/>
</dbReference>
<evidence type="ECO:0000256" key="1">
    <source>
        <dbReference type="SAM" id="MobiDB-lite"/>
    </source>
</evidence>
<dbReference type="EMBL" id="JTDW01000006">
    <property type="protein sequence ID" value="KJD35442.1"/>
    <property type="molecule type" value="Genomic_DNA"/>
</dbReference>
<reference evidence="3 4" key="1">
    <citation type="submission" date="2014-11" db="EMBL/GenBank/DDBJ databases">
        <title>Tamlana sedimentorum sp. nov., isolated from shallow sand sediments of the Sea of Japan.</title>
        <authorList>
            <person name="Romanenko L.A."/>
        </authorList>
    </citation>
    <scope>NUCLEOTIDE SEQUENCE [LARGE SCALE GENOMIC DNA]</scope>
    <source>
        <strain evidence="3 4">JCM 19808</strain>
    </source>
</reference>
<dbReference type="AlphaFoldDB" id="A0A0D7WCG0"/>
<dbReference type="Proteomes" id="UP000032578">
    <property type="component" value="Unassembled WGS sequence"/>
</dbReference>
<keyword evidence="3" id="KW-0675">Receptor</keyword>
<proteinExistence type="predicted"/>
<feature type="region of interest" description="Disordered" evidence="1">
    <location>
        <begin position="470"/>
        <end position="492"/>
    </location>
</feature>
<feature type="signal peptide" evidence="2">
    <location>
        <begin position="1"/>
        <end position="19"/>
    </location>
</feature>
<comment type="caution">
    <text evidence="3">The sequence shown here is derived from an EMBL/GenBank/DDBJ whole genome shotgun (WGS) entry which is preliminary data.</text>
</comment>
<gene>
    <name evidence="3" type="ORF">PW52_10120</name>
</gene>
<dbReference type="InterPro" id="IPR008969">
    <property type="entry name" value="CarboxyPept-like_regulatory"/>
</dbReference>
<dbReference type="Gene3D" id="2.60.40.1120">
    <property type="entry name" value="Carboxypeptidase-like, regulatory domain"/>
    <property type="match status" value="1"/>
</dbReference>
<evidence type="ECO:0000313" key="4">
    <source>
        <dbReference type="Proteomes" id="UP000032578"/>
    </source>
</evidence>
<evidence type="ECO:0000313" key="3">
    <source>
        <dbReference type="EMBL" id="KJD35442.1"/>
    </source>
</evidence>
<dbReference type="STRING" id="1435349.PW52_10120"/>
<sequence length="923" mass="104013">MKIKLTLLLVMLTGLATHAQIKLEGVVKDSIGNPLELANIVAINQSTNILDGYSITTDKGFYRLTLKENTAYKLQVTYIGMKPGEKFIETSTNNLIEDFVLQYDNALDAVELVYEMPVTVKGDTIIYNADSFKNGSERKLEDVIDKLPGVEINDNGQIEVEGTVVQKLTVNGKDFFDGDSKLATENIPSNAVDKIEVLRNFSEVSQLKGVENNSNNYAINVKLKEGKENFWFGDVTVGGGVAPSPNDELYLVQPKLFYYNPKYSVNVIGDLNNIGEPALTNREVRNFGGGFRAPSRDSGTSLSLGDNGLSGLTSVANSQKVDAKLAATNFSYAPISTLDLSGFVIFNSTRLNTRKDSFVRYINATTDIPDETTVSTGREASDQGLVKLSALFKPNVNNQIEYDVLGSLSKDSERQIEISDVIGETNQLDEVTPFSLKQNLKYYYTLNENNIFAFEALHVLKDEDPFYNAYLENDPTNNDANDDNDDSTEEDAYDETAEQLGLVRSLDYYNIGQDQYVKSNQLDAKLDYYNILNSKSNISFTLGTIFSRQDYNSNIFQFLENDQVVDASPTLQDTDGNLLLGENDTQYNFSDVYLGTRYNLKIGKFTFRPGLSLHAYGNQNIQFGDTYEDNFFRILPEFETSVQFKKSESLQFNYRMSNQFTDVTNIARGLVLNSFDNLSYGNPTLQNGLAHNLTLRYRSFNLFNYTNVFATVNYSKNIDQIRSTAFFNNVISTNSYFNSQFADESLSASGRWQRTFGKIRTGLSANYNYSLQNQFIEDVQSVNKTFSQTYRPEIRTNFSNAPNVRLRYTYSISNTDQGTRTTKIIRNAPSISFDAYIWKSITFVTDYSYTNQDVDGESDSFQSWDAGLAYRNNEDSHWEFELKASNLLNIDANINNNVGTFSVSNSSTYILPRFVTFRVIYSL</sequence>
<evidence type="ECO:0000256" key="2">
    <source>
        <dbReference type="SAM" id="SignalP"/>
    </source>
</evidence>
<dbReference type="SUPFAM" id="SSF49464">
    <property type="entry name" value="Carboxypeptidase regulatory domain-like"/>
    <property type="match status" value="1"/>
</dbReference>
<feature type="chain" id="PRO_5002326016" evidence="2">
    <location>
        <begin position="20"/>
        <end position="923"/>
    </location>
</feature>
<accession>A0A0D7WCG0</accession>
<keyword evidence="4" id="KW-1185">Reference proteome</keyword>